<accession>A0A849C316</accession>
<evidence type="ECO:0000256" key="2">
    <source>
        <dbReference type="ARBA" id="ARBA00022692"/>
    </source>
</evidence>
<evidence type="ECO:0000259" key="7">
    <source>
        <dbReference type="Pfam" id="PF01699"/>
    </source>
</evidence>
<organism evidence="8 9">
    <name type="scientific">Pseudokineococcus marinus</name>
    <dbReference type="NCBI Taxonomy" id="351215"/>
    <lineage>
        <taxon>Bacteria</taxon>
        <taxon>Bacillati</taxon>
        <taxon>Actinomycetota</taxon>
        <taxon>Actinomycetes</taxon>
        <taxon>Kineosporiales</taxon>
        <taxon>Kineosporiaceae</taxon>
        <taxon>Pseudokineococcus</taxon>
    </lineage>
</organism>
<feature type="domain" description="Sodium/calcium exchanger membrane region" evidence="7">
    <location>
        <begin position="211"/>
        <end position="351"/>
    </location>
</feature>
<feature type="transmembrane region" description="Helical" evidence="6">
    <location>
        <begin position="367"/>
        <end position="384"/>
    </location>
</feature>
<keyword evidence="2 6" id="KW-0812">Transmembrane</keyword>
<feature type="region of interest" description="Disordered" evidence="5">
    <location>
        <begin position="154"/>
        <end position="189"/>
    </location>
</feature>
<feature type="transmembrane region" description="Helical" evidence="6">
    <location>
        <begin position="337"/>
        <end position="355"/>
    </location>
</feature>
<name>A0A849C316_9ACTN</name>
<keyword evidence="9" id="KW-1185">Reference proteome</keyword>
<keyword evidence="4 6" id="KW-0472">Membrane</keyword>
<evidence type="ECO:0000256" key="4">
    <source>
        <dbReference type="ARBA" id="ARBA00023136"/>
    </source>
</evidence>
<dbReference type="GO" id="GO:0006874">
    <property type="term" value="P:intracellular calcium ion homeostasis"/>
    <property type="evidence" value="ECO:0007669"/>
    <property type="project" value="TreeGrafter"/>
</dbReference>
<dbReference type="InterPro" id="IPR004481">
    <property type="entry name" value="K/Na/Ca-exchanger"/>
</dbReference>
<feature type="transmembrane region" description="Helical" evidence="6">
    <location>
        <begin position="103"/>
        <end position="120"/>
    </location>
</feature>
<dbReference type="Proteomes" id="UP000555552">
    <property type="component" value="Unassembled WGS sequence"/>
</dbReference>
<dbReference type="EMBL" id="JABEMA010000246">
    <property type="protein sequence ID" value="NNH24038.1"/>
    <property type="molecule type" value="Genomic_DNA"/>
</dbReference>
<dbReference type="GO" id="GO:0008273">
    <property type="term" value="F:calcium, potassium:sodium antiporter activity"/>
    <property type="evidence" value="ECO:0007669"/>
    <property type="project" value="TreeGrafter"/>
</dbReference>
<evidence type="ECO:0000256" key="1">
    <source>
        <dbReference type="ARBA" id="ARBA00004141"/>
    </source>
</evidence>
<gene>
    <name evidence="8" type="ORF">HLB09_13255</name>
</gene>
<proteinExistence type="predicted"/>
<evidence type="ECO:0000256" key="6">
    <source>
        <dbReference type="SAM" id="Phobius"/>
    </source>
</evidence>
<feature type="domain" description="Sodium/calcium exchanger membrane region" evidence="7">
    <location>
        <begin position="5"/>
        <end position="143"/>
    </location>
</feature>
<dbReference type="GO" id="GO:0005262">
    <property type="term" value="F:calcium channel activity"/>
    <property type="evidence" value="ECO:0007669"/>
    <property type="project" value="TreeGrafter"/>
</dbReference>
<keyword evidence="3 6" id="KW-1133">Transmembrane helix</keyword>
<feature type="transmembrane region" description="Helical" evidence="6">
    <location>
        <begin position="126"/>
        <end position="145"/>
    </location>
</feature>
<feature type="transmembrane region" description="Helical" evidence="6">
    <location>
        <begin position="312"/>
        <end position="330"/>
    </location>
</feature>
<dbReference type="PANTHER" id="PTHR10846">
    <property type="entry name" value="SODIUM/POTASSIUM/CALCIUM EXCHANGER"/>
    <property type="match status" value="1"/>
</dbReference>
<evidence type="ECO:0000256" key="5">
    <source>
        <dbReference type="SAM" id="MobiDB-lite"/>
    </source>
</evidence>
<dbReference type="InterPro" id="IPR044880">
    <property type="entry name" value="NCX_ion-bd_dom_sf"/>
</dbReference>
<feature type="transmembrane region" description="Helical" evidence="6">
    <location>
        <begin position="243"/>
        <end position="267"/>
    </location>
</feature>
<protein>
    <submittedName>
        <fullName evidence="8">Calcium/sodium antiporter</fullName>
    </submittedName>
</protein>
<evidence type="ECO:0000313" key="8">
    <source>
        <dbReference type="EMBL" id="NNH24038.1"/>
    </source>
</evidence>
<sequence length="393" mass="38025">MVALVALLVLGVALLVAGGELLVRGGGGLARAAGLSPLVVGLTVVAAATSAPELAVTLGAALDGAPGLAVGNVVGSNIANVLLILGLSALVLPLLVGRQLLRVDIPVLLAVSALAWVLALDGDVGRLDGALLLVLLVAYVARSVVVSRRADAAGRAPAPDGTAPGGTAPGGTAPAGTGGGGRPEGTSATRAHGDLHARAAAPRPRVLRDALLVVAGVALLVGGAQALVGAASTIAADLGVSDLVVGLTVVAVGTSLPELATSVVAVVRGERDMAIGNVVGSGVFNLGAVLGLTALVSPGGVPVEESARTVDLPVMVGAAAVLLLLGALAADVSRLDGALLLLGYAAYTTHLVLGATGGTPPVALDRVLLVGGALALLLVVAVEVRRRRRAGSG</sequence>
<dbReference type="PANTHER" id="PTHR10846:SF8">
    <property type="entry name" value="INNER MEMBRANE PROTEIN YRBG"/>
    <property type="match status" value="1"/>
</dbReference>
<dbReference type="Pfam" id="PF01699">
    <property type="entry name" value="Na_Ca_ex"/>
    <property type="match status" value="2"/>
</dbReference>
<comment type="subcellular location">
    <subcellularLocation>
        <location evidence="1">Membrane</location>
        <topology evidence="1">Multi-pass membrane protein</topology>
    </subcellularLocation>
</comment>
<evidence type="ECO:0000313" key="9">
    <source>
        <dbReference type="Proteomes" id="UP000555552"/>
    </source>
</evidence>
<dbReference type="NCBIfam" id="TIGR00367">
    <property type="entry name" value="calcium/sodium antiporter"/>
    <property type="match status" value="1"/>
</dbReference>
<feature type="transmembrane region" description="Helical" evidence="6">
    <location>
        <begin position="78"/>
        <end position="96"/>
    </location>
</feature>
<dbReference type="RefSeq" id="WP_171203811.1">
    <property type="nucleotide sequence ID" value="NZ_BAAANP010000003.1"/>
</dbReference>
<reference evidence="8 9" key="1">
    <citation type="submission" date="2020-05" db="EMBL/GenBank/DDBJ databases">
        <title>MicrobeNet Type strains.</title>
        <authorList>
            <person name="Nicholson A.C."/>
        </authorList>
    </citation>
    <scope>NUCLEOTIDE SEQUENCE [LARGE SCALE GENOMIC DNA]</scope>
    <source>
        <strain evidence="8 9">JCM 14547</strain>
    </source>
</reference>
<dbReference type="AlphaFoldDB" id="A0A849C316"/>
<dbReference type="Gene3D" id="1.20.1420.30">
    <property type="entry name" value="NCX, central ion-binding region"/>
    <property type="match status" value="2"/>
</dbReference>
<dbReference type="GO" id="GO:0005886">
    <property type="term" value="C:plasma membrane"/>
    <property type="evidence" value="ECO:0007669"/>
    <property type="project" value="TreeGrafter"/>
</dbReference>
<feature type="transmembrane region" description="Helical" evidence="6">
    <location>
        <begin position="210"/>
        <end position="231"/>
    </location>
</feature>
<comment type="caution">
    <text evidence="8">The sequence shown here is derived from an EMBL/GenBank/DDBJ whole genome shotgun (WGS) entry which is preliminary data.</text>
</comment>
<feature type="transmembrane region" description="Helical" evidence="6">
    <location>
        <begin position="274"/>
        <end position="292"/>
    </location>
</feature>
<evidence type="ECO:0000256" key="3">
    <source>
        <dbReference type="ARBA" id="ARBA00022989"/>
    </source>
</evidence>
<dbReference type="InterPro" id="IPR004837">
    <property type="entry name" value="NaCa_Exmemb"/>
</dbReference>